<protein>
    <submittedName>
        <fullName evidence="1">(ABC) transporter</fullName>
    </submittedName>
</protein>
<name>A0ABR2VK13_9FUNG</name>
<evidence type="ECO:0000313" key="1">
    <source>
        <dbReference type="EMBL" id="KAK9667561.1"/>
    </source>
</evidence>
<accession>A0ABR2VK13</accession>
<proteinExistence type="predicted"/>
<sequence>LVQEALEQARSGRTTIVIAHRLSTIQDADLILVVKGGNIVESGKHYELVALGGVYAELCQKQNL</sequence>
<dbReference type="SUPFAM" id="SSF52540">
    <property type="entry name" value="P-loop containing nucleoside triphosphate hydrolases"/>
    <property type="match status" value="1"/>
</dbReference>
<gene>
    <name evidence="1" type="primary">ABCB2</name>
    <name evidence="1" type="ORF">K7432_017692</name>
</gene>
<reference evidence="1 2" key="1">
    <citation type="submission" date="2023-04" db="EMBL/GenBank/DDBJ databases">
        <title>Genome of Basidiobolus ranarum AG-B5.</title>
        <authorList>
            <person name="Stajich J.E."/>
            <person name="Carter-House D."/>
            <person name="Gryganskyi A."/>
        </authorList>
    </citation>
    <scope>NUCLEOTIDE SEQUENCE [LARGE SCALE GENOMIC DNA]</scope>
    <source>
        <strain evidence="1 2">AG-B5</strain>
    </source>
</reference>
<organism evidence="1 2">
    <name type="scientific">Basidiobolus ranarum</name>
    <dbReference type="NCBI Taxonomy" id="34480"/>
    <lineage>
        <taxon>Eukaryota</taxon>
        <taxon>Fungi</taxon>
        <taxon>Fungi incertae sedis</taxon>
        <taxon>Zoopagomycota</taxon>
        <taxon>Entomophthoromycotina</taxon>
        <taxon>Basidiobolomycetes</taxon>
        <taxon>Basidiobolales</taxon>
        <taxon>Basidiobolaceae</taxon>
        <taxon>Basidiobolus</taxon>
    </lineage>
</organism>
<feature type="non-terminal residue" evidence="1">
    <location>
        <position position="1"/>
    </location>
</feature>
<dbReference type="InterPro" id="IPR027417">
    <property type="entry name" value="P-loop_NTPase"/>
</dbReference>
<evidence type="ECO:0000313" key="2">
    <source>
        <dbReference type="Proteomes" id="UP001479436"/>
    </source>
</evidence>
<keyword evidence="2" id="KW-1185">Reference proteome</keyword>
<dbReference type="Gene3D" id="3.40.50.300">
    <property type="entry name" value="P-loop containing nucleotide triphosphate hydrolases"/>
    <property type="match status" value="1"/>
</dbReference>
<dbReference type="EMBL" id="JASJQH010011042">
    <property type="protein sequence ID" value="KAK9667561.1"/>
    <property type="molecule type" value="Genomic_DNA"/>
</dbReference>
<dbReference type="PANTHER" id="PTHR43394:SF1">
    <property type="entry name" value="ATP-BINDING CASSETTE SUB-FAMILY B MEMBER 10, MITOCHONDRIAL"/>
    <property type="match status" value="1"/>
</dbReference>
<dbReference type="Proteomes" id="UP001479436">
    <property type="component" value="Unassembled WGS sequence"/>
</dbReference>
<comment type="caution">
    <text evidence="1">The sequence shown here is derived from an EMBL/GenBank/DDBJ whole genome shotgun (WGS) entry which is preliminary data.</text>
</comment>
<dbReference type="InterPro" id="IPR039421">
    <property type="entry name" value="Type_1_exporter"/>
</dbReference>
<dbReference type="PANTHER" id="PTHR43394">
    <property type="entry name" value="ATP-DEPENDENT PERMEASE MDL1, MITOCHONDRIAL"/>
    <property type="match status" value="1"/>
</dbReference>